<dbReference type="Pfam" id="PF14803">
    <property type="entry name" value="Zn_ribbon_Nudix"/>
    <property type="match status" value="1"/>
</dbReference>
<comment type="caution">
    <text evidence="2">The sequence shown here is derived from an EMBL/GenBank/DDBJ whole genome shotgun (WGS) entry which is preliminary data.</text>
</comment>
<dbReference type="CDD" id="cd04511">
    <property type="entry name" value="NUDIX_Hydrolase"/>
    <property type="match status" value="1"/>
</dbReference>
<dbReference type="PANTHER" id="PTHR43222">
    <property type="entry name" value="NUDIX HYDROLASE 23"/>
    <property type="match status" value="1"/>
</dbReference>
<dbReference type="AlphaFoldDB" id="A0A972F6P9"/>
<evidence type="ECO:0000313" key="3">
    <source>
        <dbReference type="Proteomes" id="UP000599523"/>
    </source>
</evidence>
<keyword evidence="3" id="KW-1185">Reference proteome</keyword>
<name>A0A972F6P9_9RHOO</name>
<dbReference type="RefSeq" id="WP_168987255.1">
    <property type="nucleotide sequence ID" value="NZ_CAWPHM010000155.1"/>
</dbReference>
<gene>
    <name evidence="2" type="ORF">GPA21_05755</name>
</gene>
<dbReference type="Proteomes" id="UP000599523">
    <property type="component" value="Unassembled WGS sequence"/>
</dbReference>
<dbReference type="PROSITE" id="PS51462">
    <property type="entry name" value="NUDIX"/>
    <property type="match status" value="1"/>
</dbReference>
<dbReference type="Gene3D" id="3.90.79.10">
    <property type="entry name" value="Nucleoside Triphosphate Pyrophosphohydrolase"/>
    <property type="match status" value="1"/>
</dbReference>
<dbReference type="EMBL" id="WTVM01000023">
    <property type="protein sequence ID" value="NMG02473.1"/>
    <property type="molecule type" value="Genomic_DNA"/>
</dbReference>
<dbReference type="SUPFAM" id="SSF55811">
    <property type="entry name" value="Nudix"/>
    <property type="match status" value="1"/>
</dbReference>
<organism evidence="2 3">
    <name type="scientific">Azoarcus taiwanensis</name>
    <dbReference type="NCBI Taxonomy" id="666964"/>
    <lineage>
        <taxon>Bacteria</taxon>
        <taxon>Pseudomonadati</taxon>
        <taxon>Pseudomonadota</taxon>
        <taxon>Betaproteobacteria</taxon>
        <taxon>Rhodocyclales</taxon>
        <taxon>Zoogloeaceae</taxon>
        <taxon>Azoarcus</taxon>
    </lineage>
</organism>
<reference evidence="2" key="1">
    <citation type="submission" date="2019-12" db="EMBL/GenBank/DDBJ databases">
        <title>Comparative genomics gives insights into the taxonomy of the Azoarcus-Aromatoleum group and reveals separate origins of nif in the plant-associated Azoarcus and non-plant-associated Aromatoleum sub-groups.</title>
        <authorList>
            <person name="Lafos M."/>
            <person name="Maluk M."/>
            <person name="Batista M."/>
            <person name="Junghare M."/>
            <person name="Carmona M."/>
            <person name="Faoro H."/>
            <person name="Cruz L.M."/>
            <person name="Battistoni F."/>
            <person name="De Souza E."/>
            <person name="Pedrosa F."/>
            <person name="Chen W.-M."/>
            <person name="Poole P.S."/>
            <person name="Dixon R.A."/>
            <person name="James E.K."/>
        </authorList>
    </citation>
    <scope>NUCLEOTIDE SEQUENCE</scope>
    <source>
        <strain evidence="2">NSC3</strain>
    </source>
</reference>
<accession>A0A972F6P9</accession>
<dbReference type="Pfam" id="PF00293">
    <property type="entry name" value="NUDIX"/>
    <property type="match status" value="1"/>
</dbReference>
<evidence type="ECO:0000313" key="2">
    <source>
        <dbReference type="EMBL" id="NMG02473.1"/>
    </source>
</evidence>
<dbReference type="InterPro" id="IPR029401">
    <property type="entry name" value="Nudix_N"/>
</dbReference>
<feature type="domain" description="Nudix hydrolase" evidence="1">
    <location>
        <begin position="36"/>
        <end position="159"/>
    </location>
</feature>
<evidence type="ECO:0000259" key="1">
    <source>
        <dbReference type="PROSITE" id="PS51462"/>
    </source>
</evidence>
<dbReference type="InterPro" id="IPR000086">
    <property type="entry name" value="NUDIX_hydrolase_dom"/>
</dbReference>
<sequence>MKYCSHCGSGLDFRIPAGDTLPRHVCDACGTIHYLNPKLVVGAIAEWNDRILLCRRAIEPRHGYWTLPAGFMENRESTADAAVRETLEEACARISIGEIFTLINVPHISQVHVVYRARLLDLDFAPGEESLEVALFAEEEIPWDRIAFRTISLTLQHYFADRRAGCFGFHTCDLGPPPTGADPFSQTGKPSASPRG</sequence>
<protein>
    <submittedName>
        <fullName evidence="2">NUDIX domain-containing protein</fullName>
    </submittedName>
</protein>
<dbReference type="InterPro" id="IPR015797">
    <property type="entry name" value="NUDIX_hydrolase-like_dom_sf"/>
</dbReference>
<proteinExistence type="predicted"/>
<dbReference type="Gene3D" id="2.20.70.10">
    <property type="match status" value="1"/>
</dbReference>
<dbReference type="PANTHER" id="PTHR43222:SF2">
    <property type="entry name" value="NUDIX HYDROLASE 23, CHLOROPLASTIC"/>
    <property type="match status" value="1"/>
</dbReference>
<dbReference type="GO" id="GO:0003824">
    <property type="term" value="F:catalytic activity"/>
    <property type="evidence" value="ECO:0007669"/>
    <property type="project" value="UniProtKB-ARBA"/>
</dbReference>